<feature type="region of interest" description="Disordered" evidence="1">
    <location>
        <begin position="698"/>
        <end position="725"/>
    </location>
</feature>
<dbReference type="SMART" id="SM00382">
    <property type="entry name" value="AAA"/>
    <property type="match status" value="1"/>
</dbReference>
<feature type="compositionally biased region" description="Polar residues" evidence="1">
    <location>
        <begin position="164"/>
        <end position="179"/>
    </location>
</feature>
<protein>
    <submittedName>
        <fullName evidence="3">P-loop containing nucleoside triphosphate hydrolase protein</fullName>
    </submittedName>
</protein>
<dbReference type="SUPFAM" id="SSF52540">
    <property type="entry name" value="P-loop containing nucleoside triphosphate hydrolases"/>
    <property type="match status" value="1"/>
</dbReference>
<dbReference type="InterPro" id="IPR003959">
    <property type="entry name" value="ATPase_AAA_core"/>
</dbReference>
<dbReference type="InterPro" id="IPR003593">
    <property type="entry name" value="AAA+_ATPase"/>
</dbReference>
<organism evidence="3 4">
    <name type="scientific">Aspergillus steynii IBT 23096</name>
    <dbReference type="NCBI Taxonomy" id="1392250"/>
    <lineage>
        <taxon>Eukaryota</taxon>
        <taxon>Fungi</taxon>
        <taxon>Dikarya</taxon>
        <taxon>Ascomycota</taxon>
        <taxon>Pezizomycotina</taxon>
        <taxon>Eurotiomycetes</taxon>
        <taxon>Eurotiomycetidae</taxon>
        <taxon>Eurotiales</taxon>
        <taxon>Aspergillaceae</taxon>
        <taxon>Aspergillus</taxon>
        <taxon>Aspergillus subgen. Circumdati</taxon>
    </lineage>
</organism>
<feature type="compositionally biased region" description="Low complexity" evidence="1">
    <location>
        <begin position="154"/>
        <end position="163"/>
    </location>
</feature>
<dbReference type="EMBL" id="MSFO01000003">
    <property type="protein sequence ID" value="PLB51264.1"/>
    <property type="molecule type" value="Genomic_DNA"/>
</dbReference>
<dbReference type="GeneID" id="36554362"/>
<dbReference type="InterPro" id="IPR027417">
    <property type="entry name" value="P-loop_NTPase"/>
</dbReference>
<dbReference type="GO" id="GO:0005524">
    <property type="term" value="F:ATP binding"/>
    <property type="evidence" value="ECO:0007669"/>
    <property type="project" value="InterPro"/>
</dbReference>
<dbReference type="PANTHER" id="PTHR23389">
    <property type="entry name" value="CHROMOSOME TRANSMISSION FIDELITY FACTOR 18"/>
    <property type="match status" value="1"/>
</dbReference>
<dbReference type="GO" id="GO:0003677">
    <property type="term" value="F:DNA binding"/>
    <property type="evidence" value="ECO:0007669"/>
    <property type="project" value="TreeGrafter"/>
</dbReference>
<keyword evidence="4" id="KW-1185">Reference proteome</keyword>
<keyword evidence="3" id="KW-0378">Hydrolase</keyword>
<feature type="region of interest" description="Disordered" evidence="1">
    <location>
        <begin position="1"/>
        <end position="138"/>
    </location>
</feature>
<accession>A0A2I2GEF7</accession>
<feature type="compositionally biased region" description="Basic and acidic residues" evidence="1">
    <location>
        <begin position="13"/>
        <end position="26"/>
    </location>
</feature>
<dbReference type="GO" id="GO:0005634">
    <property type="term" value="C:nucleus"/>
    <property type="evidence" value="ECO:0007669"/>
    <property type="project" value="TreeGrafter"/>
</dbReference>
<dbReference type="Gene3D" id="3.40.50.300">
    <property type="entry name" value="P-loop containing nucleotide triphosphate hydrolases"/>
    <property type="match status" value="1"/>
</dbReference>
<feature type="domain" description="AAA+ ATPase" evidence="2">
    <location>
        <begin position="601"/>
        <end position="795"/>
    </location>
</feature>
<feature type="compositionally biased region" description="Low complexity" evidence="1">
    <location>
        <begin position="310"/>
        <end position="323"/>
    </location>
</feature>
<comment type="caution">
    <text evidence="3">The sequence shown here is derived from an EMBL/GenBank/DDBJ whole genome shotgun (WGS) entry which is preliminary data.</text>
</comment>
<dbReference type="OrthoDB" id="10064318at2759"/>
<feature type="region of interest" description="Disordered" evidence="1">
    <location>
        <begin position="1172"/>
        <end position="1193"/>
    </location>
</feature>
<gene>
    <name evidence="3" type="ORF">P170DRAFT_407044</name>
</gene>
<evidence type="ECO:0000313" key="3">
    <source>
        <dbReference type="EMBL" id="PLB51264.1"/>
    </source>
</evidence>
<dbReference type="Proteomes" id="UP000234275">
    <property type="component" value="Unassembled WGS sequence"/>
</dbReference>
<feature type="compositionally biased region" description="Low complexity" evidence="1">
    <location>
        <begin position="263"/>
        <end position="274"/>
    </location>
</feature>
<dbReference type="Pfam" id="PF00004">
    <property type="entry name" value="AAA"/>
    <property type="match status" value="1"/>
</dbReference>
<feature type="compositionally biased region" description="Low complexity" evidence="1">
    <location>
        <begin position="1182"/>
        <end position="1193"/>
    </location>
</feature>
<sequence length="1193" mass="131622">MGILPGPMAMEQSEERNIHPFFRKDAPANIPNGTAIHEPQPSVKTESYAGNNLSHSTNSLQYGSHQNPPATLEQDPNSERRKRRKTDKSNNKGQAGSIANFIVGKQINGTSESENTLMKGTPSSDHGQPASVSEPPVDPALEGLTFIVQDNPDSQEQSEQQSSTCIAHTSVDSGTANELTQRRSSRQKTVKLFPNGKLLSSPGPEQIDETPKRRVSKRGKTNGQKDGGKRRLLVVKYGTDGEARQRLGALIDEIIGGRRKHGAPSVVPAPTSAPKKQLPPKPTHPFFMKKATKPDTPPIPLSDHSSGQGATAATESPASTPASNGSNPGRKPANAYPTPFTSFRPKPKSPEPVQPIWPPQDLTHIRGIDAEPLRTQFSLDLHLKKAKMAAVCIHNKENVLSPEVQGYDHDTEPILRIPGRAIASGAILQKAVTKELSPPSLSKPNENSLSSTCHPAIRKLHSSLKISMTAFDRGQYDSLLWAHKYAPNTSDDVLQPTREASMLRDWLKYLMVSAVDTGKISKDAEKAKRKSDEKKRKKRKKSDKLDGFIISSEDEAFELGEISGSDDELAGDVTIPTKKSVIRPADLASGPSKSGTDKSRVSNAILLSGPSGCGKTASVYAVAKELDFEVFEITPGNRRSAKDILDRVGDMTRNHLVQHVGSGEQRSNSQTPDTEPQSLASEDTKQNKLAGFFKSVPAKAPKKKAKSPEKEPEKESDQKRSRHQKQSLILLEEADVLFDEDRQFWSGVLSLIQQSKRPIVITCNDESLIPLGDVSFHAILRYRAPPQHLVVDYLLLLTANEGHMVKREAIDDLYTATGKDLRRSIMELDFWCQMAVGSEKSGLDWLVDRWPPGVDLDHDGHPVRVLSLNTYERFMGWFSRDMMMSNSLDRLVEPQQESLDWWQLSLQDSEWLAGLGKHSSYTPSPQSNQERLEQLRHQDDLFEMRSVLDILGSDCSLDHRMDPVDTFMPQLSEKQRTNYIEGHQLLSADLTPDYSLLSKAIGGTFGVLLEKISRPQHEMDVETSQSTKVLANITRAKATGPTSADFLRAFEPVMRADYAFPIPTGRLAPSFENGIGPIVEDLAPYIRAIMAFDLRLEHHRLQLSGLLSQQGQGTKRVRKTRASRAALEGGSKSETRKERWFPPDTNPGPLLATGKKEWQDLLVQKGYLTVSSVEEAGRETSEPVVESSSEGGI</sequence>
<dbReference type="PANTHER" id="PTHR23389:SF21">
    <property type="entry name" value="ATPASE FAMILY AAA DOMAIN-CONTAINING PROTEIN 5"/>
    <property type="match status" value="1"/>
</dbReference>
<feature type="compositionally biased region" description="Basic and acidic residues" evidence="1">
    <location>
        <begin position="1131"/>
        <end position="1141"/>
    </location>
</feature>
<dbReference type="GO" id="GO:0016887">
    <property type="term" value="F:ATP hydrolysis activity"/>
    <property type="evidence" value="ECO:0007669"/>
    <property type="project" value="InterPro"/>
</dbReference>
<dbReference type="RefSeq" id="XP_024706566.1">
    <property type="nucleotide sequence ID" value="XM_024846663.1"/>
</dbReference>
<dbReference type="VEuPathDB" id="FungiDB:P170DRAFT_407044"/>
<feature type="region of interest" description="Disordered" evidence="1">
    <location>
        <begin position="152"/>
        <end position="231"/>
    </location>
</feature>
<feature type="region of interest" description="Disordered" evidence="1">
    <location>
        <begin position="659"/>
        <end position="683"/>
    </location>
</feature>
<name>A0A2I2GEF7_9EURO</name>
<feature type="compositionally biased region" description="Polar residues" evidence="1">
    <location>
        <begin position="107"/>
        <end position="126"/>
    </location>
</feature>
<proteinExistence type="predicted"/>
<feature type="region of interest" description="Disordered" evidence="1">
    <location>
        <begin position="258"/>
        <end position="356"/>
    </location>
</feature>
<evidence type="ECO:0000259" key="2">
    <source>
        <dbReference type="SMART" id="SM00382"/>
    </source>
</evidence>
<reference evidence="3 4" key="1">
    <citation type="submission" date="2016-12" db="EMBL/GenBank/DDBJ databases">
        <title>The genomes of Aspergillus section Nigri reveals drivers in fungal speciation.</title>
        <authorList>
            <consortium name="DOE Joint Genome Institute"/>
            <person name="Vesth T.C."/>
            <person name="Nybo J."/>
            <person name="Theobald S."/>
            <person name="Brandl J."/>
            <person name="Frisvad J.C."/>
            <person name="Nielsen K.F."/>
            <person name="Lyhne E.K."/>
            <person name="Kogle M.E."/>
            <person name="Kuo A."/>
            <person name="Riley R."/>
            <person name="Clum A."/>
            <person name="Nolan M."/>
            <person name="Lipzen A."/>
            <person name="Salamov A."/>
            <person name="Henrissat B."/>
            <person name="Wiebenga A."/>
            <person name="De Vries R.P."/>
            <person name="Grigoriev I.V."/>
            <person name="Mortensen U.H."/>
            <person name="Andersen M.R."/>
            <person name="Baker S.E."/>
        </authorList>
    </citation>
    <scope>NUCLEOTIDE SEQUENCE [LARGE SCALE GENOMIC DNA]</scope>
    <source>
        <strain evidence="3 4">IBT 23096</strain>
    </source>
</reference>
<dbReference type="STRING" id="1392250.A0A2I2GEF7"/>
<dbReference type="AlphaFoldDB" id="A0A2I2GEF7"/>
<feature type="compositionally biased region" description="Polar residues" evidence="1">
    <location>
        <begin position="664"/>
        <end position="681"/>
    </location>
</feature>
<evidence type="ECO:0000256" key="1">
    <source>
        <dbReference type="SAM" id="MobiDB-lite"/>
    </source>
</evidence>
<feature type="region of interest" description="Disordered" evidence="1">
    <location>
        <begin position="1108"/>
        <end position="1152"/>
    </location>
</feature>
<evidence type="ECO:0000313" key="4">
    <source>
        <dbReference type="Proteomes" id="UP000234275"/>
    </source>
</evidence>
<feature type="compositionally biased region" description="Polar residues" evidence="1">
    <location>
        <begin position="42"/>
        <end position="69"/>
    </location>
</feature>
<feature type="compositionally biased region" description="Basic and acidic residues" evidence="1">
    <location>
        <begin position="706"/>
        <end position="719"/>
    </location>
</feature>